<feature type="compositionally biased region" description="Polar residues" evidence="1">
    <location>
        <begin position="9"/>
        <end position="21"/>
    </location>
</feature>
<name>A0ABQ9JFI3_9CUCU</name>
<dbReference type="Proteomes" id="UP001162164">
    <property type="component" value="Unassembled WGS sequence"/>
</dbReference>
<evidence type="ECO:0000256" key="1">
    <source>
        <dbReference type="SAM" id="MobiDB-lite"/>
    </source>
</evidence>
<keyword evidence="3" id="KW-1185">Reference proteome</keyword>
<dbReference type="EMBL" id="JAPWTJ010000603">
    <property type="protein sequence ID" value="KAJ8976983.1"/>
    <property type="molecule type" value="Genomic_DNA"/>
</dbReference>
<organism evidence="2 3">
    <name type="scientific">Molorchus minor</name>
    <dbReference type="NCBI Taxonomy" id="1323400"/>
    <lineage>
        <taxon>Eukaryota</taxon>
        <taxon>Metazoa</taxon>
        <taxon>Ecdysozoa</taxon>
        <taxon>Arthropoda</taxon>
        <taxon>Hexapoda</taxon>
        <taxon>Insecta</taxon>
        <taxon>Pterygota</taxon>
        <taxon>Neoptera</taxon>
        <taxon>Endopterygota</taxon>
        <taxon>Coleoptera</taxon>
        <taxon>Polyphaga</taxon>
        <taxon>Cucujiformia</taxon>
        <taxon>Chrysomeloidea</taxon>
        <taxon>Cerambycidae</taxon>
        <taxon>Lamiinae</taxon>
        <taxon>Monochamini</taxon>
        <taxon>Molorchus</taxon>
    </lineage>
</organism>
<evidence type="ECO:0000313" key="2">
    <source>
        <dbReference type="EMBL" id="KAJ8976983.1"/>
    </source>
</evidence>
<proteinExistence type="predicted"/>
<evidence type="ECO:0000313" key="3">
    <source>
        <dbReference type="Proteomes" id="UP001162164"/>
    </source>
</evidence>
<sequence length="91" mass="9857">MLAGYGRSLSESWNMANVEQKTPTKRHFADKIGKGSAKKAKVISNEQGKPLNTVSKVQSNVNKKKNNNKQLENGSPKKVKPFGGTSGDSLI</sequence>
<feature type="compositionally biased region" description="Polar residues" evidence="1">
    <location>
        <begin position="44"/>
        <end position="53"/>
    </location>
</feature>
<comment type="caution">
    <text evidence="2">The sequence shown here is derived from an EMBL/GenBank/DDBJ whole genome shotgun (WGS) entry which is preliminary data.</text>
</comment>
<protein>
    <submittedName>
        <fullName evidence="2">Uncharacterized protein</fullName>
    </submittedName>
</protein>
<feature type="region of interest" description="Disordered" evidence="1">
    <location>
        <begin position="1"/>
        <end position="91"/>
    </location>
</feature>
<accession>A0ABQ9JFI3</accession>
<reference evidence="2" key="1">
    <citation type="journal article" date="2023" name="Insect Mol. Biol.">
        <title>Genome sequencing provides insights into the evolution of gene families encoding plant cell wall-degrading enzymes in longhorned beetles.</title>
        <authorList>
            <person name="Shin N.R."/>
            <person name="Okamura Y."/>
            <person name="Kirsch R."/>
            <person name="Pauchet Y."/>
        </authorList>
    </citation>
    <scope>NUCLEOTIDE SEQUENCE</scope>
    <source>
        <strain evidence="2">MMC_N1</strain>
    </source>
</reference>
<gene>
    <name evidence="2" type="ORF">NQ317_006175</name>
</gene>